<proteinExistence type="predicted"/>
<gene>
    <name evidence="1" type="ORF">LV85_04233</name>
</gene>
<accession>A0A2W7QE89</accession>
<dbReference type="Proteomes" id="UP000248882">
    <property type="component" value="Unassembled WGS sequence"/>
</dbReference>
<organism evidence="1 2">
    <name type="scientific">Algoriphagus chordae</name>
    <dbReference type="NCBI Taxonomy" id="237019"/>
    <lineage>
        <taxon>Bacteria</taxon>
        <taxon>Pseudomonadati</taxon>
        <taxon>Bacteroidota</taxon>
        <taxon>Cytophagia</taxon>
        <taxon>Cytophagales</taxon>
        <taxon>Cyclobacteriaceae</taxon>
        <taxon>Algoriphagus</taxon>
    </lineage>
</organism>
<reference evidence="1 2" key="1">
    <citation type="submission" date="2018-06" db="EMBL/GenBank/DDBJ databases">
        <title>Genomic Encyclopedia of Archaeal and Bacterial Type Strains, Phase II (KMG-II): from individual species to whole genera.</title>
        <authorList>
            <person name="Goeker M."/>
        </authorList>
    </citation>
    <scope>NUCLEOTIDE SEQUENCE [LARGE SCALE GENOMIC DNA]</scope>
    <source>
        <strain evidence="1 2">DSM 19830</strain>
    </source>
</reference>
<dbReference type="AlphaFoldDB" id="A0A2W7QE89"/>
<evidence type="ECO:0000313" key="1">
    <source>
        <dbReference type="EMBL" id="PZX46513.1"/>
    </source>
</evidence>
<sequence length="67" mass="8148">MEKVRKIALVANHIKADDEDPRDVIFWMNKSSSERLKEVYRLRKNYYTWSNGFYPSKIEKVVHFEKL</sequence>
<dbReference type="EMBL" id="QKZT01000030">
    <property type="protein sequence ID" value="PZX46513.1"/>
    <property type="molecule type" value="Genomic_DNA"/>
</dbReference>
<keyword evidence="2" id="KW-1185">Reference proteome</keyword>
<protein>
    <submittedName>
        <fullName evidence="1">Uncharacterized protein</fullName>
    </submittedName>
</protein>
<dbReference type="RefSeq" id="WP_111323165.1">
    <property type="nucleotide sequence ID" value="NZ_QKZT01000030.1"/>
</dbReference>
<dbReference type="OrthoDB" id="1364214at2"/>
<name>A0A2W7QE89_9BACT</name>
<comment type="caution">
    <text evidence="1">The sequence shown here is derived from an EMBL/GenBank/DDBJ whole genome shotgun (WGS) entry which is preliminary data.</text>
</comment>
<evidence type="ECO:0000313" key="2">
    <source>
        <dbReference type="Proteomes" id="UP000248882"/>
    </source>
</evidence>